<comment type="cofactor">
    <cofactor evidence="1">
        <name>Mg(2+)</name>
        <dbReference type="ChEBI" id="CHEBI:18420"/>
    </cofactor>
</comment>
<evidence type="ECO:0000313" key="18">
    <source>
        <dbReference type="Proteomes" id="UP000265100"/>
    </source>
</evidence>
<dbReference type="HAMAP" id="MF_00801">
    <property type="entry name" value="Endonuclease_5"/>
    <property type="match status" value="1"/>
</dbReference>
<evidence type="ECO:0000256" key="8">
    <source>
        <dbReference type="ARBA" id="ARBA00022801"/>
    </source>
</evidence>
<evidence type="ECO:0000256" key="13">
    <source>
        <dbReference type="ARBA" id="ARBA00056032"/>
    </source>
</evidence>
<keyword evidence="5" id="KW-0540">Nuclease</keyword>
<comment type="subunit">
    <text evidence="15">Monomer. Interacts with PABPC1; the interaction is RNA-dependent and stimulates ENDOV activity.</text>
</comment>
<evidence type="ECO:0000256" key="3">
    <source>
        <dbReference type="ARBA" id="ARBA00004604"/>
    </source>
</evidence>
<name>A0AAX7V7J5_ASTCA</name>
<protein>
    <recommendedName>
        <fullName evidence="16">Endonuclease V</fullName>
    </recommendedName>
</protein>
<keyword evidence="9" id="KW-0460">Magnesium</keyword>
<comment type="similarity">
    <text evidence="14">Belongs to the endonuclease V family.</text>
</comment>
<evidence type="ECO:0000256" key="9">
    <source>
        <dbReference type="ARBA" id="ARBA00022842"/>
    </source>
</evidence>
<dbReference type="PANTHER" id="PTHR28511:SF1">
    <property type="entry name" value="ENDONUCLEASE V"/>
    <property type="match status" value="1"/>
</dbReference>
<keyword evidence="7" id="KW-0255">Endonuclease</keyword>
<dbReference type="AlphaFoldDB" id="A0AAX7V7J5"/>
<reference evidence="17" key="3">
    <citation type="submission" date="2025-09" db="UniProtKB">
        <authorList>
            <consortium name="Ensembl"/>
        </authorList>
    </citation>
    <scope>IDENTIFICATION</scope>
</reference>
<keyword evidence="18" id="KW-1185">Reference proteome</keyword>
<organism evidence="17 18">
    <name type="scientific">Astatotilapia calliptera</name>
    <name type="common">Eastern happy</name>
    <name type="synonym">Chromis callipterus</name>
    <dbReference type="NCBI Taxonomy" id="8154"/>
    <lineage>
        <taxon>Eukaryota</taxon>
        <taxon>Metazoa</taxon>
        <taxon>Chordata</taxon>
        <taxon>Craniata</taxon>
        <taxon>Vertebrata</taxon>
        <taxon>Euteleostomi</taxon>
        <taxon>Actinopterygii</taxon>
        <taxon>Neopterygii</taxon>
        <taxon>Teleostei</taxon>
        <taxon>Neoteleostei</taxon>
        <taxon>Acanthomorphata</taxon>
        <taxon>Ovalentaria</taxon>
        <taxon>Cichlomorphae</taxon>
        <taxon>Cichliformes</taxon>
        <taxon>Cichlidae</taxon>
        <taxon>African cichlids</taxon>
        <taxon>Pseudocrenilabrinae</taxon>
        <taxon>Haplochromini</taxon>
        <taxon>Astatotilapia</taxon>
    </lineage>
</organism>
<dbReference type="FunFam" id="3.30.2170.10:FF:000002">
    <property type="entry name" value="Endonuclease V"/>
    <property type="match status" value="1"/>
</dbReference>
<dbReference type="GO" id="GO:0003727">
    <property type="term" value="F:single-stranded RNA binding"/>
    <property type="evidence" value="ECO:0007669"/>
    <property type="project" value="TreeGrafter"/>
</dbReference>
<dbReference type="GeneTree" id="ENSGT00390000011880"/>
<evidence type="ECO:0000256" key="14">
    <source>
        <dbReference type="ARBA" id="ARBA00061268"/>
    </source>
</evidence>
<proteinExistence type="inferred from homology"/>
<accession>A0AAX7V7J5</accession>
<evidence type="ECO:0000256" key="7">
    <source>
        <dbReference type="ARBA" id="ARBA00022759"/>
    </source>
</evidence>
<sequence length="308" mass="33615">MSASPAEDLLQQWESEQARLRQQVLEDDTEDWQRSPDFSGLERVGGVDLSFIKGDDVNACAQLVVLSYPDLQVLYEDSQMVTLTAPYIAGFLAFRETPFLLEALQRLKKNQPTLLPQVVFVDGNGLFHYREFGLACHLGVLSGLPCVGVAKNLLQVQGVNKSEEHQSQIAALQRGGDSFPLIGASGKVLGKALRSSDKSSKPVYVSVGHKISLDTAVRLTHACCRYRVPEPIRQNGCALCRAHNRVLSGSLNAIVGEQCEQDEAEHSNLEVCGVTLLSEEVQHLVSDCGAKGQSAELKSTNNIQIFVP</sequence>
<evidence type="ECO:0000256" key="5">
    <source>
        <dbReference type="ARBA" id="ARBA00022722"/>
    </source>
</evidence>
<dbReference type="Pfam" id="PF04493">
    <property type="entry name" value="Endonuclease_5"/>
    <property type="match status" value="1"/>
</dbReference>
<evidence type="ECO:0000256" key="12">
    <source>
        <dbReference type="ARBA" id="ARBA00023242"/>
    </source>
</evidence>
<reference evidence="17" key="1">
    <citation type="submission" date="2018-05" db="EMBL/GenBank/DDBJ databases">
        <authorList>
            <person name="Datahose"/>
        </authorList>
    </citation>
    <scope>NUCLEOTIDE SEQUENCE</scope>
</reference>
<comment type="subcellular location">
    <subcellularLocation>
        <location evidence="2">Cytoplasm</location>
        <location evidence="2">Stress granule</location>
    </subcellularLocation>
    <subcellularLocation>
        <location evidence="3">Nucleus</location>
        <location evidence="3">Nucleolus</location>
    </subcellularLocation>
</comment>
<dbReference type="Proteomes" id="UP000265100">
    <property type="component" value="Chromosome 6"/>
</dbReference>
<dbReference type="PANTHER" id="PTHR28511">
    <property type="entry name" value="ENDONUCLEASE V"/>
    <property type="match status" value="1"/>
</dbReference>
<dbReference type="InterPro" id="IPR007581">
    <property type="entry name" value="Endonuclease-V"/>
</dbReference>
<gene>
    <name evidence="17" type="primary">ENDOV</name>
</gene>
<evidence type="ECO:0000256" key="15">
    <source>
        <dbReference type="ARBA" id="ARBA00061971"/>
    </source>
</evidence>
<comment type="function">
    <text evidence="13">Endoribonuclease that specifically cleaves inosine-containing RNAs: cleaves RNA at the second phosphodiester bond 3' to inosine. Active against both single-stranded and double-stranded RNAs. Has strong preference for single-stranded RNAs (ssRNAs) toward double-stranded RNAs (dsRNAs). Cleaves mRNAs and tRNAs containing inosine. Also able to cleave structure-specific dsRNA substrates containing the specific sites 5'-IIUI-3' and 5'-UIUU-3'. Inosine is present in a number of RNAs following editing; the function of inosine-specific endoribonuclease is still unclear: it could either play a regulatory role in edited RNAs, or be involved in antiviral response by removing the hyperedited long viral dsRNA genome that has undergone A-to-I editing. Binds branched DNA structures.</text>
</comment>
<dbReference type="GO" id="GO:0046872">
    <property type="term" value="F:metal ion binding"/>
    <property type="evidence" value="ECO:0007669"/>
    <property type="project" value="UniProtKB-KW"/>
</dbReference>
<evidence type="ECO:0000256" key="4">
    <source>
        <dbReference type="ARBA" id="ARBA00022490"/>
    </source>
</evidence>
<dbReference type="GO" id="GO:0010494">
    <property type="term" value="C:cytoplasmic stress granule"/>
    <property type="evidence" value="ECO:0007669"/>
    <property type="project" value="UniProtKB-SubCell"/>
</dbReference>
<evidence type="ECO:0000256" key="1">
    <source>
        <dbReference type="ARBA" id="ARBA00001946"/>
    </source>
</evidence>
<dbReference type="GO" id="GO:0003677">
    <property type="term" value="F:DNA binding"/>
    <property type="evidence" value="ECO:0007669"/>
    <property type="project" value="UniProtKB-KW"/>
</dbReference>
<reference evidence="17" key="2">
    <citation type="submission" date="2025-08" db="UniProtKB">
        <authorList>
            <consortium name="Ensembl"/>
        </authorList>
    </citation>
    <scope>IDENTIFICATION</scope>
</reference>
<evidence type="ECO:0000256" key="6">
    <source>
        <dbReference type="ARBA" id="ARBA00022723"/>
    </source>
</evidence>
<evidence type="ECO:0000313" key="17">
    <source>
        <dbReference type="Ensembl" id="ENSACLP00000078523.1"/>
    </source>
</evidence>
<evidence type="ECO:0000256" key="16">
    <source>
        <dbReference type="ARBA" id="ARBA00071695"/>
    </source>
</evidence>
<keyword evidence="11" id="KW-0238">DNA-binding</keyword>
<evidence type="ECO:0000256" key="11">
    <source>
        <dbReference type="ARBA" id="ARBA00023125"/>
    </source>
</evidence>
<dbReference type="GO" id="GO:0005730">
    <property type="term" value="C:nucleolus"/>
    <property type="evidence" value="ECO:0007669"/>
    <property type="project" value="UniProtKB-SubCell"/>
</dbReference>
<dbReference type="CDD" id="cd06559">
    <property type="entry name" value="Endonuclease_V"/>
    <property type="match status" value="1"/>
</dbReference>
<keyword evidence="6" id="KW-0479">Metal-binding</keyword>
<evidence type="ECO:0000256" key="10">
    <source>
        <dbReference type="ARBA" id="ARBA00022884"/>
    </source>
</evidence>
<evidence type="ECO:0000256" key="2">
    <source>
        <dbReference type="ARBA" id="ARBA00004210"/>
    </source>
</evidence>
<dbReference type="GO" id="GO:0006281">
    <property type="term" value="P:DNA repair"/>
    <property type="evidence" value="ECO:0007669"/>
    <property type="project" value="InterPro"/>
</dbReference>
<keyword evidence="8" id="KW-0378">Hydrolase</keyword>
<dbReference type="Ensembl" id="ENSACLT00000096133.1">
    <property type="protein sequence ID" value="ENSACLP00000078523.1"/>
    <property type="gene ID" value="ENSACLG00000010335.2"/>
</dbReference>
<dbReference type="Gene3D" id="3.30.2170.10">
    <property type="entry name" value="archaeoglobus fulgidus dsm 4304 superfamily"/>
    <property type="match status" value="1"/>
</dbReference>
<keyword evidence="4" id="KW-0963">Cytoplasm</keyword>
<keyword evidence="10" id="KW-0694">RNA-binding</keyword>
<keyword evidence="12" id="KW-0539">Nucleus</keyword>
<dbReference type="GO" id="GO:0016891">
    <property type="term" value="F:RNA endonuclease activity producing 5'-phosphomonoesters, hydrolytic mechanism"/>
    <property type="evidence" value="ECO:0007669"/>
    <property type="project" value="TreeGrafter"/>
</dbReference>